<feature type="signal peptide" evidence="3">
    <location>
        <begin position="1"/>
        <end position="23"/>
    </location>
</feature>
<dbReference type="GO" id="GO:0016042">
    <property type="term" value="P:lipid catabolic process"/>
    <property type="evidence" value="ECO:0007669"/>
    <property type="project" value="UniProtKB-UniRule"/>
</dbReference>
<accession>A0A679J272</accession>
<dbReference type="Gene3D" id="3.40.1090.10">
    <property type="entry name" value="Cytosolic phospholipase A2 catalytic domain"/>
    <property type="match status" value="1"/>
</dbReference>
<evidence type="ECO:0000313" key="5">
    <source>
        <dbReference type="EMBL" id="CAA2102634.1"/>
    </source>
</evidence>
<proteinExistence type="predicted"/>
<keyword evidence="2" id="KW-0378">Hydrolase</keyword>
<dbReference type="InterPro" id="IPR002641">
    <property type="entry name" value="PNPLA_dom"/>
</dbReference>
<evidence type="ECO:0000256" key="2">
    <source>
        <dbReference type="PROSITE-ProRule" id="PRU01161"/>
    </source>
</evidence>
<dbReference type="SUPFAM" id="SSF52151">
    <property type="entry name" value="FabD/lysophospholipase-like"/>
    <property type="match status" value="1"/>
</dbReference>
<keyword evidence="1 2" id="KW-0443">Lipid metabolism</keyword>
<name>A0A679J272_9HYPH</name>
<dbReference type="InterPro" id="IPR016035">
    <property type="entry name" value="Acyl_Trfase/lysoPLipase"/>
</dbReference>
<dbReference type="EMBL" id="LR743504">
    <property type="protein sequence ID" value="CAA2102634.1"/>
    <property type="molecule type" value="Genomic_DNA"/>
</dbReference>
<feature type="domain" description="PNPLA" evidence="4">
    <location>
        <begin position="78"/>
        <end position="273"/>
    </location>
</feature>
<feature type="short sequence motif" description="GXGXXG" evidence="2">
    <location>
        <begin position="82"/>
        <end position="87"/>
    </location>
</feature>
<evidence type="ECO:0000259" key="4">
    <source>
        <dbReference type="PROSITE" id="PS51635"/>
    </source>
</evidence>
<feature type="active site" description="Nucleophile" evidence="2">
    <location>
        <position position="113"/>
    </location>
</feature>
<sequence length="399" mass="42190">MSTSRRFGWVKGAAVLAMAGQLAACGSIPRVAYTADQASAAVPAGMDLSVRAYADASESTFTEMVARPERSKRAFAYLALSGGGGDGAYGAGILNGWSESGKRPEFALVSGVSTGALIAPFAFLGPAYDSTLTDIYTSGVASTLVQSPSVANIVFGSGLFGDGRLRDLVRRYVTPDLLAAIAEQHAKGRRLLVVTTNLDSQRAVIWNMGAIATNGGPNAVALFTDVLTASASIPAVFPPQLLDVQAEGRAFQEMHVDGSVVTPVFTLPQSFLLRDGRLRTAGKADIYVIINGRLEPEFDVAQNNTLSIVERSFTTASRARSRATLAATYAFTRGNGMGFNLTYIDESAPNTTTAKGFDTAYMRQLYESGRETGRAGTFWRKNVPTAPLVKAIAAGVERN</sequence>
<organism evidence="5">
    <name type="scientific">Methylobacterium bullatum</name>
    <dbReference type="NCBI Taxonomy" id="570505"/>
    <lineage>
        <taxon>Bacteria</taxon>
        <taxon>Pseudomonadati</taxon>
        <taxon>Pseudomonadota</taxon>
        <taxon>Alphaproteobacteria</taxon>
        <taxon>Hyphomicrobiales</taxon>
        <taxon>Methylobacteriaceae</taxon>
        <taxon>Methylobacterium</taxon>
    </lineage>
</organism>
<feature type="chain" id="PRO_5025508604" description="PNPLA domain-containing protein" evidence="3">
    <location>
        <begin position="24"/>
        <end position="399"/>
    </location>
</feature>
<evidence type="ECO:0000256" key="3">
    <source>
        <dbReference type="SAM" id="SignalP"/>
    </source>
</evidence>
<dbReference type="AlphaFoldDB" id="A0A679J272"/>
<protein>
    <recommendedName>
        <fullName evidence="4">PNPLA domain-containing protein</fullName>
    </recommendedName>
</protein>
<dbReference type="GO" id="GO:0016787">
    <property type="term" value="F:hydrolase activity"/>
    <property type="evidence" value="ECO:0007669"/>
    <property type="project" value="UniProtKB-UniRule"/>
</dbReference>
<evidence type="ECO:0000256" key="1">
    <source>
        <dbReference type="ARBA" id="ARBA00023098"/>
    </source>
</evidence>
<keyword evidence="2" id="KW-0442">Lipid degradation</keyword>
<reference evidence="5" key="1">
    <citation type="submission" date="2019-12" db="EMBL/GenBank/DDBJ databases">
        <authorList>
            <person name="Cremers G."/>
        </authorList>
    </citation>
    <scope>NUCLEOTIDE SEQUENCE</scope>
    <source>
        <strain evidence="5">Mbul1</strain>
    </source>
</reference>
<dbReference type="Pfam" id="PF01734">
    <property type="entry name" value="Patatin"/>
    <property type="match status" value="1"/>
</dbReference>
<feature type="active site" description="Proton acceptor" evidence="2">
    <location>
        <position position="257"/>
    </location>
</feature>
<keyword evidence="3" id="KW-0732">Signal</keyword>
<dbReference type="PROSITE" id="PS51635">
    <property type="entry name" value="PNPLA"/>
    <property type="match status" value="1"/>
</dbReference>
<comment type="caution">
    <text evidence="2">Lacks conserved residue(s) required for the propagation of feature annotation.</text>
</comment>
<gene>
    <name evidence="5" type="ORF">MBUL_01785</name>
</gene>
<feature type="short sequence motif" description="GXSXG" evidence="2">
    <location>
        <begin position="111"/>
        <end position="115"/>
    </location>
</feature>